<evidence type="ECO:0000313" key="3">
    <source>
        <dbReference type="Proteomes" id="UP001518989"/>
    </source>
</evidence>
<keyword evidence="3" id="KW-1185">Reference proteome</keyword>
<sequence length="109" mass="11411">MTIALAGRIEHELDSVSLGRVALAAGIGTVAGLLAIGISFASKDDVLHSRTLDWLLLGPWTILFILGLWWLEEALDAGPLRAVLAAGAATLGSVLLTLLGVMLQRLAAR</sequence>
<feature type="transmembrane region" description="Helical" evidence="1">
    <location>
        <begin position="21"/>
        <end position="42"/>
    </location>
</feature>
<evidence type="ECO:0000256" key="1">
    <source>
        <dbReference type="SAM" id="Phobius"/>
    </source>
</evidence>
<evidence type="ECO:0000313" key="2">
    <source>
        <dbReference type="EMBL" id="MBO1081610.1"/>
    </source>
</evidence>
<keyword evidence="1" id="KW-0812">Transmembrane</keyword>
<proteinExistence type="predicted"/>
<name>A0ABS3KVW2_9PROT</name>
<keyword evidence="1" id="KW-0472">Membrane</keyword>
<feature type="transmembrane region" description="Helical" evidence="1">
    <location>
        <begin position="54"/>
        <end position="71"/>
    </location>
</feature>
<comment type="caution">
    <text evidence="2">The sequence shown here is derived from an EMBL/GenBank/DDBJ whole genome shotgun (WGS) entry which is preliminary data.</text>
</comment>
<dbReference type="EMBL" id="JACTNG010000017">
    <property type="protein sequence ID" value="MBO1081610.1"/>
    <property type="molecule type" value="Genomic_DNA"/>
</dbReference>
<dbReference type="RefSeq" id="WP_207419786.1">
    <property type="nucleotide sequence ID" value="NZ_CP061180.1"/>
</dbReference>
<feature type="transmembrane region" description="Helical" evidence="1">
    <location>
        <begin position="83"/>
        <end position="103"/>
    </location>
</feature>
<gene>
    <name evidence="2" type="ORF">IAI61_21465</name>
</gene>
<accession>A0ABS3KVW2</accession>
<keyword evidence="1" id="KW-1133">Transmembrane helix</keyword>
<organism evidence="2 3">
    <name type="scientific">Roseomonas haemaphysalidis</name>
    <dbReference type="NCBI Taxonomy" id="2768162"/>
    <lineage>
        <taxon>Bacteria</taxon>
        <taxon>Pseudomonadati</taxon>
        <taxon>Pseudomonadota</taxon>
        <taxon>Alphaproteobacteria</taxon>
        <taxon>Acetobacterales</taxon>
        <taxon>Roseomonadaceae</taxon>
        <taxon>Roseomonas</taxon>
    </lineage>
</organism>
<reference evidence="2 3" key="1">
    <citation type="submission" date="2020-09" db="EMBL/GenBank/DDBJ databases">
        <title>Roseomonas.</title>
        <authorList>
            <person name="Zhu W."/>
        </authorList>
    </citation>
    <scope>NUCLEOTIDE SEQUENCE [LARGE SCALE GENOMIC DNA]</scope>
    <source>
        <strain evidence="2 3">573</strain>
    </source>
</reference>
<protein>
    <submittedName>
        <fullName evidence="2">Uncharacterized protein</fullName>
    </submittedName>
</protein>
<dbReference type="Proteomes" id="UP001518989">
    <property type="component" value="Unassembled WGS sequence"/>
</dbReference>